<dbReference type="SUPFAM" id="SSF82689">
    <property type="entry name" value="Mechanosensitive channel protein MscS (YggB), C-terminal domain"/>
    <property type="match status" value="1"/>
</dbReference>
<keyword evidence="3" id="KW-1003">Cell membrane</keyword>
<name>A0A239K259_9SPHN</name>
<keyword evidence="6 8" id="KW-0472">Membrane</keyword>
<keyword evidence="5 8" id="KW-1133">Transmembrane helix</keyword>
<dbReference type="PANTHER" id="PTHR30347">
    <property type="entry name" value="POTASSIUM CHANNEL RELATED"/>
    <property type="match status" value="1"/>
</dbReference>
<dbReference type="RefSeq" id="WP_089216841.1">
    <property type="nucleotide sequence ID" value="NZ_FZPA01000012.1"/>
</dbReference>
<dbReference type="SUPFAM" id="SSF82861">
    <property type="entry name" value="Mechanosensitive channel protein MscS (YggB), transmembrane region"/>
    <property type="match status" value="1"/>
</dbReference>
<dbReference type="InterPro" id="IPR049142">
    <property type="entry name" value="MS_channel_1st"/>
</dbReference>
<dbReference type="Pfam" id="PF21088">
    <property type="entry name" value="MS_channel_1st"/>
    <property type="match status" value="1"/>
</dbReference>
<proteinExistence type="inferred from homology"/>
<dbReference type="PANTHER" id="PTHR30347:SF1">
    <property type="entry name" value="MECHANOSENSITIVE CHANNEL MSCK"/>
    <property type="match status" value="1"/>
</dbReference>
<dbReference type="OrthoDB" id="9799209at2"/>
<dbReference type="Pfam" id="PF21082">
    <property type="entry name" value="MS_channel_3rd"/>
    <property type="match status" value="1"/>
</dbReference>
<dbReference type="EMBL" id="FZPA01000012">
    <property type="protein sequence ID" value="SNT11868.1"/>
    <property type="molecule type" value="Genomic_DNA"/>
</dbReference>
<feature type="compositionally biased region" description="Low complexity" evidence="7">
    <location>
        <begin position="419"/>
        <end position="430"/>
    </location>
</feature>
<keyword evidence="13" id="KW-1185">Reference proteome</keyword>
<feature type="region of interest" description="Disordered" evidence="7">
    <location>
        <begin position="417"/>
        <end position="439"/>
    </location>
</feature>
<feature type="transmembrane region" description="Helical" evidence="8">
    <location>
        <begin position="60"/>
        <end position="85"/>
    </location>
</feature>
<evidence type="ECO:0000256" key="7">
    <source>
        <dbReference type="SAM" id="MobiDB-lite"/>
    </source>
</evidence>
<evidence type="ECO:0000259" key="9">
    <source>
        <dbReference type="Pfam" id="PF00924"/>
    </source>
</evidence>
<organism evidence="12 13">
    <name type="scientific">Sphingopyxis indica</name>
    <dbReference type="NCBI Taxonomy" id="436663"/>
    <lineage>
        <taxon>Bacteria</taxon>
        <taxon>Pseudomonadati</taxon>
        <taxon>Pseudomonadota</taxon>
        <taxon>Alphaproteobacteria</taxon>
        <taxon>Sphingomonadales</taxon>
        <taxon>Sphingomonadaceae</taxon>
        <taxon>Sphingopyxis</taxon>
    </lineage>
</organism>
<dbReference type="AlphaFoldDB" id="A0A239K259"/>
<dbReference type="GO" id="GO:0008381">
    <property type="term" value="F:mechanosensitive monoatomic ion channel activity"/>
    <property type="evidence" value="ECO:0007669"/>
    <property type="project" value="UniProtKB-ARBA"/>
</dbReference>
<dbReference type="InterPro" id="IPR006685">
    <property type="entry name" value="MscS_channel_2nd"/>
</dbReference>
<dbReference type="Gene3D" id="3.30.70.100">
    <property type="match status" value="1"/>
</dbReference>
<feature type="transmembrane region" description="Helical" evidence="8">
    <location>
        <begin position="162"/>
        <end position="182"/>
    </location>
</feature>
<dbReference type="InterPro" id="IPR023408">
    <property type="entry name" value="MscS_beta-dom_sf"/>
</dbReference>
<feature type="domain" description="Mechanosensitive ion channel MscS C-terminal" evidence="10">
    <location>
        <begin position="322"/>
        <end position="406"/>
    </location>
</feature>
<keyword evidence="4 8" id="KW-0812">Transmembrane</keyword>
<dbReference type="GO" id="GO:0005886">
    <property type="term" value="C:plasma membrane"/>
    <property type="evidence" value="ECO:0007669"/>
    <property type="project" value="UniProtKB-SubCell"/>
</dbReference>
<gene>
    <name evidence="12" type="ORF">SAMN06295955_11239</name>
</gene>
<feature type="transmembrane region" description="Helical" evidence="8">
    <location>
        <begin position="91"/>
        <end position="108"/>
    </location>
</feature>
<feature type="transmembrane region" description="Helical" evidence="8">
    <location>
        <begin position="120"/>
        <end position="142"/>
    </location>
</feature>
<reference evidence="12 13" key="1">
    <citation type="submission" date="2017-06" db="EMBL/GenBank/DDBJ databases">
        <authorList>
            <person name="Kim H.J."/>
            <person name="Triplett B.A."/>
        </authorList>
    </citation>
    <scope>NUCLEOTIDE SEQUENCE [LARGE SCALE GENOMIC DNA]</scope>
    <source>
        <strain evidence="12 13">DS15</strain>
    </source>
</reference>
<accession>A0A239K259</accession>
<evidence type="ECO:0000259" key="10">
    <source>
        <dbReference type="Pfam" id="PF21082"/>
    </source>
</evidence>
<dbReference type="InterPro" id="IPR011014">
    <property type="entry name" value="MscS_channel_TM-2"/>
</dbReference>
<comment type="subcellular location">
    <subcellularLocation>
        <location evidence="1">Cell membrane</location>
        <topology evidence="1">Multi-pass membrane protein</topology>
    </subcellularLocation>
</comment>
<dbReference type="Gene3D" id="2.30.30.60">
    <property type="match status" value="1"/>
</dbReference>
<dbReference type="InterPro" id="IPR010920">
    <property type="entry name" value="LSM_dom_sf"/>
</dbReference>
<dbReference type="InterPro" id="IPR052702">
    <property type="entry name" value="MscS-like_channel"/>
</dbReference>
<comment type="similarity">
    <text evidence="2">Belongs to the MscS (TC 1.A.23) family.</text>
</comment>
<dbReference type="Gene3D" id="1.10.287.1260">
    <property type="match status" value="1"/>
</dbReference>
<evidence type="ECO:0000256" key="4">
    <source>
        <dbReference type="ARBA" id="ARBA00022692"/>
    </source>
</evidence>
<evidence type="ECO:0000313" key="12">
    <source>
        <dbReference type="EMBL" id="SNT11868.1"/>
    </source>
</evidence>
<evidence type="ECO:0000256" key="6">
    <source>
        <dbReference type="ARBA" id="ARBA00023136"/>
    </source>
</evidence>
<evidence type="ECO:0000256" key="5">
    <source>
        <dbReference type="ARBA" id="ARBA00022989"/>
    </source>
</evidence>
<protein>
    <submittedName>
        <fullName evidence="12">Mechanosensitive ion channel</fullName>
    </submittedName>
</protein>
<feature type="transmembrane region" description="Helical" evidence="8">
    <location>
        <begin position="203"/>
        <end position="226"/>
    </location>
</feature>
<evidence type="ECO:0000256" key="3">
    <source>
        <dbReference type="ARBA" id="ARBA00022475"/>
    </source>
</evidence>
<dbReference type="Proteomes" id="UP000198339">
    <property type="component" value="Unassembled WGS sequence"/>
</dbReference>
<evidence type="ECO:0000256" key="2">
    <source>
        <dbReference type="ARBA" id="ARBA00008017"/>
    </source>
</evidence>
<evidence type="ECO:0000256" key="8">
    <source>
        <dbReference type="SAM" id="Phobius"/>
    </source>
</evidence>
<dbReference type="Pfam" id="PF00924">
    <property type="entry name" value="MS_channel_2nd"/>
    <property type="match status" value="1"/>
</dbReference>
<sequence>MIDDLLVRMGFPRVEEAQIAEIGIAAMIAGLALIAGWVARRRLGPRVADWLHGRDIQAQSPLTAHVPALLGWATALLLAAVGWGAWPWDPYAGLLLGTVVAFTAAAAVRNLVLGVGLGEVPALLIAAAALAALLSHAVGGLALLQDRLDSVGFSAGKMHVSLLTLINVALTFLVLFLLVRIGNRVVRRVVRGGRDLDATQQLLVEKIASVVIVIAAFFIGIDLLGIDLTAFAVFSGALGLAVGFGLQKTFGNLIAGIILLMDRSIKPGDVIVVADSVGRVNKIGVRAVSVITRDGKEHLVPNELLMTERVENWSYSNRDVRVRMKVGVSYDADLRLAQQLMLDAAAESPRVLKSPAPVCWITEFGESSVNHELRIWIADPESGLGNVQGEVFLRIWDKFKEAGIVIPYPQRDVHVRTLPEAPAKETPAAARSKRAPKES</sequence>
<feature type="transmembrane region" description="Helical" evidence="8">
    <location>
        <begin position="232"/>
        <end position="260"/>
    </location>
</feature>
<evidence type="ECO:0000259" key="11">
    <source>
        <dbReference type="Pfam" id="PF21088"/>
    </source>
</evidence>
<dbReference type="SUPFAM" id="SSF50182">
    <property type="entry name" value="Sm-like ribonucleoproteins"/>
    <property type="match status" value="1"/>
</dbReference>
<evidence type="ECO:0000313" key="13">
    <source>
        <dbReference type="Proteomes" id="UP000198339"/>
    </source>
</evidence>
<feature type="domain" description="Mechanosensitive ion channel transmembrane helices 2/3" evidence="11">
    <location>
        <begin position="206"/>
        <end position="247"/>
    </location>
</feature>
<feature type="transmembrane region" description="Helical" evidence="8">
    <location>
        <begin position="20"/>
        <end position="39"/>
    </location>
</feature>
<evidence type="ECO:0000256" key="1">
    <source>
        <dbReference type="ARBA" id="ARBA00004651"/>
    </source>
</evidence>
<dbReference type="InterPro" id="IPR049278">
    <property type="entry name" value="MS_channel_C"/>
</dbReference>
<feature type="domain" description="Mechanosensitive ion channel MscS" evidence="9">
    <location>
        <begin position="249"/>
        <end position="314"/>
    </location>
</feature>
<dbReference type="InterPro" id="IPR011066">
    <property type="entry name" value="MscS_channel_C_sf"/>
</dbReference>